<sequence length="162" mass="19274">MNVIATFKRIDISSFWSLFKISIQNPLFLYPTYKATRMCLKVSTNHFGRAHYQNSPANAFRHAFWNYLIAKYCTKWSKINSRILKWTKSITDWHENTFKNRELARLMDFHNNEIGRAIFIQNQTKTEEEVLQQLLQLTNSSKKIEVEADILKNKFNLVHITE</sequence>
<dbReference type="InterPro" id="IPR054246">
    <property type="entry name" value="DUF6973"/>
</dbReference>
<accession>A0ABU3BEN0</accession>
<reference evidence="2 3" key="1">
    <citation type="submission" date="2023-09" db="EMBL/GenBank/DDBJ databases">
        <authorList>
            <person name="Rey-Velasco X."/>
        </authorList>
    </citation>
    <scope>NUCLEOTIDE SEQUENCE [LARGE SCALE GENOMIC DNA]</scope>
    <source>
        <strain evidence="2 3">P007</strain>
    </source>
</reference>
<keyword evidence="3" id="KW-1185">Reference proteome</keyword>
<proteinExistence type="predicted"/>
<dbReference type="RefSeq" id="WP_311384263.1">
    <property type="nucleotide sequence ID" value="NZ_JAVRHU010000001.1"/>
</dbReference>
<comment type="caution">
    <text evidence="2">The sequence shown here is derived from an EMBL/GenBank/DDBJ whole genome shotgun (WGS) entry which is preliminary data.</text>
</comment>
<gene>
    <name evidence="2" type="ORF">RM520_03190</name>
</gene>
<organism evidence="2 3">
    <name type="scientific">Croceitalea vernalis</name>
    <dbReference type="NCBI Taxonomy" id="3075599"/>
    <lineage>
        <taxon>Bacteria</taxon>
        <taxon>Pseudomonadati</taxon>
        <taxon>Bacteroidota</taxon>
        <taxon>Flavobacteriia</taxon>
        <taxon>Flavobacteriales</taxon>
        <taxon>Flavobacteriaceae</taxon>
        <taxon>Croceitalea</taxon>
    </lineage>
</organism>
<dbReference type="Pfam" id="PF22322">
    <property type="entry name" value="DUF6973"/>
    <property type="match status" value="1"/>
</dbReference>
<feature type="domain" description="DUF6973" evidence="1">
    <location>
        <begin position="20"/>
        <end position="141"/>
    </location>
</feature>
<protein>
    <recommendedName>
        <fullName evidence="1">DUF6973 domain-containing protein</fullName>
    </recommendedName>
</protein>
<dbReference type="EMBL" id="JAVRHU010000001">
    <property type="protein sequence ID" value="MDT0620613.1"/>
    <property type="molecule type" value="Genomic_DNA"/>
</dbReference>
<evidence type="ECO:0000313" key="3">
    <source>
        <dbReference type="Proteomes" id="UP001250662"/>
    </source>
</evidence>
<name>A0ABU3BEN0_9FLAO</name>
<dbReference type="Proteomes" id="UP001250662">
    <property type="component" value="Unassembled WGS sequence"/>
</dbReference>
<evidence type="ECO:0000313" key="2">
    <source>
        <dbReference type="EMBL" id="MDT0620613.1"/>
    </source>
</evidence>
<evidence type="ECO:0000259" key="1">
    <source>
        <dbReference type="Pfam" id="PF22322"/>
    </source>
</evidence>